<dbReference type="OrthoDB" id="8583929at2"/>
<dbReference type="Proteomes" id="UP000238261">
    <property type="component" value="Unassembled WGS sequence"/>
</dbReference>
<dbReference type="EMBL" id="MDEG01000003">
    <property type="protein sequence ID" value="PPU98952.1"/>
    <property type="molecule type" value="Genomic_DNA"/>
</dbReference>
<organism evidence="1 2">
    <name type="scientific">Xanthomonas hyacinthi</name>
    <dbReference type="NCBI Taxonomy" id="56455"/>
    <lineage>
        <taxon>Bacteria</taxon>
        <taxon>Pseudomonadati</taxon>
        <taxon>Pseudomonadota</taxon>
        <taxon>Gammaproteobacteria</taxon>
        <taxon>Lysobacterales</taxon>
        <taxon>Lysobacteraceae</taxon>
        <taxon>Xanthomonas</taxon>
    </lineage>
</organism>
<proteinExistence type="predicted"/>
<keyword evidence="2" id="KW-1185">Reference proteome</keyword>
<comment type="caution">
    <text evidence="1">The sequence shown here is derived from an EMBL/GenBank/DDBJ whole genome shotgun (WGS) entry which is preliminary data.</text>
</comment>
<sequence length="329" mass="34947">MLLTLLGVAGAASAATQDGAPDARLARVGSLRAEHKPAGVPSSYVMTPFGSFAPECVHHLGNGERILDDGGIQRADGRREQPLLCTQDNFTPDGIRVRPDGRGVEGQLVRSVAVPAAARRQSVEKPIDSGWIQASGYTTGVPIGRIVASWKVPPSPSNAADQTVYFFPGLVGETILQPVLGYRGYNNSWDLSSWNCCKDGTVWLSDSISAKPGDQIVGDTYSTCAAGVVCSKWNIDTHNVTSGQSVRLTSVPYGNTDQVVGGALEVYSVDSCDQYPSSGTITFSDIAVYDRNFNRVTSPPWESISDSSDISPQCNYAVDTTATSATISY</sequence>
<accession>A0A2S7F0R3</accession>
<evidence type="ECO:0000313" key="2">
    <source>
        <dbReference type="Proteomes" id="UP000238261"/>
    </source>
</evidence>
<dbReference type="RefSeq" id="WP_104558260.1">
    <property type="nucleotide sequence ID" value="NZ_CP043476.1"/>
</dbReference>
<evidence type="ECO:0000313" key="1">
    <source>
        <dbReference type="EMBL" id="PPU98952.1"/>
    </source>
</evidence>
<gene>
    <name evidence="1" type="ORF">XhyaCFBP1156_06140</name>
</gene>
<dbReference type="AlphaFoldDB" id="A0A2S7F0R3"/>
<protein>
    <submittedName>
        <fullName evidence="1">Uncharacterized protein</fullName>
    </submittedName>
</protein>
<name>A0A2S7F0R3_9XANT</name>
<reference evidence="2" key="1">
    <citation type="submission" date="2016-08" db="EMBL/GenBank/DDBJ databases">
        <authorList>
            <person name="Merda D."/>
            <person name="Briand M."/>
            <person name="Taghouti G."/>
            <person name="Carrere S."/>
            <person name="Gouzy J."/>
            <person name="Portier P."/>
            <person name="Jacques M.-A."/>
            <person name="Fischer-Le Saux M."/>
        </authorList>
    </citation>
    <scope>NUCLEOTIDE SEQUENCE [LARGE SCALE GENOMIC DNA]</scope>
    <source>
        <strain evidence="2">CFBP1156</strain>
    </source>
</reference>